<gene>
    <name evidence="2" type="ORF">AMLFYP55_01554</name>
</gene>
<keyword evidence="1" id="KW-0812">Transmembrane</keyword>
<reference evidence="2" key="1">
    <citation type="submission" date="2019-11" db="EMBL/GenBank/DDBJ databases">
        <authorList>
            <person name="Feng L."/>
        </authorList>
    </citation>
    <scope>NUCLEOTIDE SEQUENCE</scope>
    <source>
        <strain evidence="2">AMuciniphilaLFYP55</strain>
    </source>
</reference>
<sequence>MHGGREFLFSRAAERWRDFFSVPWFGWYWLLAWVMAGLSLYSIWQAGDFFLEKSRFAREGLCTEGTVRNITEDTVKLWSRSRVMGTSGPSLDVWAPEVRFLPQTGEGEVVFQSPAFLFWSSYSRGDRVTVCYPPERPEDARVADSFIWWPETRRALWLMAFLLAGGTVLLRKREVRSSVGA</sequence>
<name>A0A6N2VKQ1_9BACT</name>
<evidence type="ECO:0008006" key="3">
    <source>
        <dbReference type="Google" id="ProtNLM"/>
    </source>
</evidence>
<keyword evidence="1" id="KW-1133">Transmembrane helix</keyword>
<dbReference type="OrthoDB" id="6576630at2"/>
<accession>A0A6N2VKQ1</accession>
<feature type="transmembrane region" description="Helical" evidence="1">
    <location>
        <begin position="21"/>
        <end position="44"/>
    </location>
</feature>
<dbReference type="AlphaFoldDB" id="A0A6N2VKQ1"/>
<protein>
    <recommendedName>
        <fullName evidence="3">DUF3592 domain-containing protein</fullName>
    </recommendedName>
</protein>
<proteinExistence type="predicted"/>
<evidence type="ECO:0000256" key="1">
    <source>
        <dbReference type="SAM" id="Phobius"/>
    </source>
</evidence>
<organism evidence="2">
    <name type="scientific">Akkermansia muciniphila</name>
    <dbReference type="NCBI Taxonomy" id="239935"/>
    <lineage>
        <taxon>Bacteria</taxon>
        <taxon>Pseudomonadati</taxon>
        <taxon>Verrucomicrobiota</taxon>
        <taxon>Verrucomicrobiia</taxon>
        <taxon>Verrucomicrobiales</taxon>
        <taxon>Akkermansiaceae</taxon>
        <taxon>Akkermansia</taxon>
    </lineage>
</organism>
<keyword evidence="1" id="KW-0472">Membrane</keyword>
<dbReference type="EMBL" id="CACRSS010000021">
    <property type="protein sequence ID" value="VYT29462.1"/>
    <property type="molecule type" value="Genomic_DNA"/>
</dbReference>
<evidence type="ECO:0000313" key="2">
    <source>
        <dbReference type="EMBL" id="VYT29462.1"/>
    </source>
</evidence>